<keyword evidence="4" id="KW-1003">Cell membrane</keyword>
<dbReference type="PRINTS" id="PR00347">
    <property type="entry name" value="THAUMATIN"/>
</dbReference>
<keyword evidence="6" id="KW-0808">Transferase</keyword>
<evidence type="ECO:0000256" key="7">
    <source>
        <dbReference type="ARBA" id="ARBA00022692"/>
    </source>
</evidence>
<keyword evidence="7" id="KW-0812">Transmembrane</keyword>
<dbReference type="EnsemblPlants" id="AUR62022023-RA">
    <property type="protein sequence ID" value="AUR62022023-RA:cds"/>
    <property type="gene ID" value="AUR62022023"/>
</dbReference>
<dbReference type="InterPro" id="IPR038408">
    <property type="entry name" value="GNK2_sf"/>
</dbReference>
<feature type="region of interest" description="Disordered" evidence="20">
    <location>
        <begin position="1"/>
        <end position="21"/>
    </location>
</feature>
<comment type="catalytic activity">
    <reaction evidence="17">
        <text>L-seryl-[protein] + ATP = O-phospho-L-seryl-[protein] + ADP + H(+)</text>
        <dbReference type="Rhea" id="RHEA:17989"/>
        <dbReference type="Rhea" id="RHEA-COMP:9863"/>
        <dbReference type="Rhea" id="RHEA-COMP:11604"/>
        <dbReference type="ChEBI" id="CHEBI:15378"/>
        <dbReference type="ChEBI" id="CHEBI:29999"/>
        <dbReference type="ChEBI" id="CHEBI:30616"/>
        <dbReference type="ChEBI" id="CHEBI:83421"/>
        <dbReference type="ChEBI" id="CHEBI:456216"/>
    </reaction>
</comment>
<dbReference type="GO" id="GO:0004674">
    <property type="term" value="F:protein serine/threonine kinase activity"/>
    <property type="evidence" value="ECO:0007669"/>
    <property type="project" value="UniProtKB-KW"/>
</dbReference>
<dbReference type="InterPro" id="IPR000719">
    <property type="entry name" value="Prot_kinase_dom"/>
</dbReference>
<dbReference type="CDD" id="cd23509">
    <property type="entry name" value="Gnk2-like"/>
    <property type="match status" value="2"/>
</dbReference>
<dbReference type="Gene3D" id="2.60.110.10">
    <property type="entry name" value="Thaumatin"/>
    <property type="match status" value="2"/>
</dbReference>
<dbReference type="PROSITE" id="PS51473">
    <property type="entry name" value="GNK2"/>
    <property type="match status" value="2"/>
</dbReference>
<protein>
    <submittedName>
        <fullName evidence="23">Uncharacterized protein</fullName>
    </submittedName>
</protein>
<keyword evidence="9" id="KW-0677">Repeat</keyword>
<dbReference type="InterPro" id="IPR001938">
    <property type="entry name" value="Thaumatin"/>
</dbReference>
<evidence type="ECO:0000256" key="14">
    <source>
        <dbReference type="ARBA" id="ARBA00023136"/>
    </source>
</evidence>
<dbReference type="GO" id="GO:0005886">
    <property type="term" value="C:plasma membrane"/>
    <property type="evidence" value="ECO:0007669"/>
    <property type="project" value="UniProtKB-SubCell"/>
</dbReference>
<dbReference type="FunFam" id="1.10.510.10:FF:000129">
    <property type="entry name" value="cysteine-rich receptor-like protein kinase 10"/>
    <property type="match status" value="1"/>
</dbReference>
<evidence type="ECO:0000256" key="6">
    <source>
        <dbReference type="ARBA" id="ARBA00022679"/>
    </source>
</evidence>
<feature type="region of interest" description="Disordered" evidence="20">
    <location>
        <begin position="254"/>
        <end position="308"/>
    </location>
</feature>
<evidence type="ECO:0000256" key="1">
    <source>
        <dbReference type="ARBA" id="ARBA00004251"/>
    </source>
</evidence>
<evidence type="ECO:0000259" key="21">
    <source>
        <dbReference type="PROSITE" id="PS50011"/>
    </source>
</evidence>
<feature type="domain" description="Gnk2-homologous" evidence="22">
    <location>
        <begin position="1371"/>
        <end position="1476"/>
    </location>
</feature>
<evidence type="ECO:0000256" key="18">
    <source>
        <dbReference type="ARBA" id="ARBA00047951"/>
    </source>
</evidence>
<dbReference type="CDD" id="cd14066">
    <property type="entry name" value="STKc_IRAK"/>
    <property type="match status" value="1"/>
</dbReference>
<dbReference type="FunFam" id="1.10.510.10:FF:000240">
    <property type="entry name" value="Lectin-domain containing receptor kinase A4.3"/>
    <property type="match status" value="1"/>
</dbReference>
<evidence type="ECO:0000256" key="15">
    <source>
        <dbReference type="ARBA" id="ARBA00023170"/>
    </source>
</evidence>
<dbReference type="Gramene" id="AUR62022023-RA">
    <property type="protein sequence ID" value="AUR62022023-RA:cds"/>
    <property type="gene ID" value="AUR62022023"/>
</dbReference>
<dbReference type="PANTHER" id="PTHR27002">
    <property type="entry name" value="RECEPTOR-LIKE SERINE/THREONINE-PROTEIN KINASE SD1-8"/>
    <property type="match status" value="1"/>
</dbReference>
<dbReference type="GO" id="GO:0002229">
    <property type="term" value="P:defense response to oomycetes"/>
    <property type="evidence" value="ECO:0007669"/>
    <property type="project" value="UniProtKB-ARBA"/>
</dbReference>
<keyword evidence="11" id="KW-0418">Kinase</keyword>
<dbReference type="GO" id="GO:0005524">
    <property type="term" value="F:ATP binding"/>
    <property type="evidence" value="ECO:0007669"/>
    <property type="project" value="UniProtKB-UniRule"/>
</dbReference>
<dbReference type="Pfam" id="PF01657">
    <property type="entry name" value="Stress-antifung"/>
    <property type="match status" value="2"/>
</dbReference>
<feature type="domain" description="Gnk2-homologous" evidence="22">
    <location>
        <begin position="1257"/>
        <end position="1365"/>
    </location>
</feature>
<comment type="similarity">
    <text evidence="2">In the N-terminal section; belongs to the leguminous lectin family.</text>
</comment>
<dbReference type="Gene3D" id="3.30.200.20">
    <property type="entry name" value="Phosphorylase Kinase, domain 1"/>
    <property type="match status" value="2"/>
</dbReference>
<dbReference type="InterPro" id="IPR011009">
    <property type="entry name" value="Kinase-like_dom_sf"/>
</dbReference>
<dbReference type="InterPro" id="IPR037176">
    <property type="entry name" value="Osmotin/thaumatin-like_sf"/>
</dbReference>
<evidence type="ECO:0000256" key="16">
    <source>
        <dbReference type="ARBA" id="ARBA00023180"/>
    </source>
</evidence>
<dbReference type="InterPro" id="IPR008271">
    <property type="entry name" value="Ser/Thr_kinase_AS"/>
</dbReference>
<dbReference type="InterPro" id="IPR001245">
    <property type="entry name" value="Ser-Thr/Tyr_kinase_cat_dom"/>
</dbReference>
<dbReference type="Proteomes" id="UP000596660">
    <property type="component" value="Unplaced"/>
</dbReference>
<evidence type="ECO:0000256" key="4">
    <source>
        <dbReference type="ARBA" id="ARBA00022475"/>
    </source>
</evidence>
<dbReference type="Pfam" id="PF00314">
    <property type="entry name" value="Thaumatin"/>
    <property type="match status" value="2"/>
</dbReference>
<dbReference type="PROSITE" id="PS00316">
    <property type="entry name" value="THAUMATIN_1"/>
    <property type="match status" value="2"/>
</dbReference>
<reference evidence="23" key="2">
    <citation type="submission" date="2021-03" db="UniProtKB">
        <authorList>
            <consortium name="EnsemblPlants"/>
        </authorList>
    </citation>
    <scope>IDENTIFICATION</scope>
</reference>
<feature type="region of interest" description="Disordered" evidence="20">
    <location>
        <begin position="1481"/>
        <end position="1500"/>
    </location>
</feature>
<evidence type="ECO:0000256" key="5">
    <source>
        <dbReference type="ARBA" id="ARBA00022527"/>
    </source>
</evidence>
<feature type="domain" description="Protein kinase" evidence="21">
    <location>
        <begin position="949"/>
        <end position="1225"/>
    </location>
</feature>
<feature type="compositionally biased region" description="Low complexity" evidence="20">
    <location>
        <begin position="278"/>
        <end position="298"/>
    </location>
</feature>
<evidence type="ECO:0000313" key="23">
    <source>
        <dbReference type="EnsemblPlants" id="AUR62022023-RA:cds"/>
    </source>
</evidence>
<comment type="subcellular location">
    <subcellularLocation>
        <location evidence="1">Cell membrane</location>
        <topology evidence="1">Single-pass type I membrane protein</topology>
    </subcellularLocation>
</comment>
<evidence type="ECO:0000256" key="20">
    <source>
        <dbReference type="SAM" id="MobiDB-lite"/>
    </source>
</evidence>
<evidence type="ECO:0000256" key="3">
    <source>
        <dbReference type="ARBA" id="ARBA00010217"/>
    </source>
</evidence>
<dbReference type="SUPFAM" id="SSF56112">
    <property type="entry name" value="Protein kinase-like (PK-like)"/>
    <property type="match status" value="2"/>
</dbReference>
<dbReference type="SUPFAM" id="SSF49870">
    <property type="entry name" value="Osmotin, thaumatin-like protein"/>
    <property type="match status" value="2"/>
</dbReference>
<evidence type="ECO:0000313" key="24">
    <source>
        <dbReference type="Proteomes" id="UP000596660"/>
    </source>
</evidence>
<dbReference type="Pfam" id="PF07714">
    <property type="entry name" value="PK_Tyr_Ser-Thr"/>
    <property type="match status" value="2"/>
</dbReference>
<evidence type="ECO:0000256" key="19">
    <source>
        <dbReference type="PROSITE-ProRule" id="PRU10141"/>
    </source>
</evidence>
<keyword evidence="13" id="KW-1133">Transmembrane helix</keyword>
<keyword evidence="16" id="KW-0325">Glycoprotein</keyword>
<keyword evidence="12 19" id="KW-0067">ATP-binding</keyword>
<dbReference type="Gene3D" id="3.30.430.20">
    <property type="entry name" value="Gnk2 domain, C-X8-C-X2-C motif"/>
    <property type="match status" value="2"/>
</dbReference>
<comment type="catalytic activity">
    <reaction evidence="18">
        <text>L-threonyl-[protein] + ATP = O-phospho-L-threonyl-[protein] + ADP + H(+)</text>
        <dbReference type="Rhea" id="RHEA:46608"/>
        <dbReference type="Rhea" id="RHEA-COMP:11060"/>
        <dbReference type="Rhea" id="RHEA-COMP:11605"/>
        <dbReference type="ChEBI" id="CHEBI:15378"/>
        <dbReference type="ChEBI" id="CHEBI:30013"/>
        <dbReference type="ChEBI" id="CHEBI:30616"/>
        <dbReference type="ChEBI" id="CHEBI:61977"/>
        <dbReference type="ChEBI" id="CHEBI:456216"/>
    </reaction>
</comment>
<dbReference type="FunFam" id="3.30.200.20:FF:000142">
    <property type="entry name" value="Cysteine-rich receptor-like protein kinase 10"/>
    <property type="match status" value="2"/>
</dbReference>
<dbReference type="PROSITE" id="PS51367">
    <property type="entry name" value="THAUMATIN_2"/>
    <property type="match status" value="2"/>
</dbReference>
<dbReference type="SMART" id="SM00205">
    <property type="entry name" value="THN"/>
    <property type="match status" value="2"/>
</dbReference>
<keyword evidence="14" id="KW-0472">Membrane</keyword>
<proteinExistence type="inferred from homology"/>
<organism evidence="23 24">
    <name type="scientific">Chenopodium quinoa</name>
    <name type="common">Quinoa</name>
    <dbReference type="NCBI Taxonomy" id="63459"/>
    <lineage>
        <taxon>Eukaryota</taxon>
        <taxon>Viridiplantae</taxon>
        <taxon>Streptophyta</taxon>
        <taxon>Embryophyta</taxon>
        <taxon>Tracheophyta</taxon>
        <taxon>Spermatophyta</taxon>
        <taxon>Magnoliopsida</taxon>
        <taxon>eudicotyledons</taxon>
        <taxon>Gunneridae</taxon>
        <taxon>Pentapetalae</taxon>
        <taxon>Caryophyllales</taxon>
        <taxon>Chenopodiaceae</taxon>
        <taxon>Chenopodioideae</taxon>
        <taxon>Atripliceae</taxon>
        <taxon>Chenopodium</taxon>
    </lineage>
</organism>
<evidence type="ECO:0000256" key="8">
    <source>
        <dbReference type="ARBA" id="ARBA00022729"/>
    </source>
</evidence>
<dbReference type="InterPro" id="IPR017441">
    <property type="entry name" value="Protein_kinase_ATP_BS"/>
</dbReference>
<dbReference type="InterPro" id="IPR002902">
    <property type="entry name" value="GNK2"/>
</dbReference>
<sequence>MKTNINSNPLAPRSRRNSTPELLPLAMVVTSLSQTPKRKATLPKEKPVIQSTNGASSSVVAADGFSLTNGSTKVININSSWTGRLWGRTNCTTNSSTGDFSCLTGDCVSGKMDCQGRPYTSPVTLIEFATVQSNNYDFYDVSVIDGYNLPVTMAPSSEGSGSGSRCAVTGCVFDYEHGCPDELKVTNNQNVIGCKSPCDVFHTNESCCSNANDCRSNSFSLGSLIFKKACPRAYSYALDDQTSTFDCPGYQTSAVSQPLQSPSSSPPVSPSSSPPVSPSSLPSPTTPTTNSSPTNIIPKNTTKPRLKTRASEIKKVVVDSLQFDLNTIGIATNSFAANNKLGEGGFGEVYKGKFENGEEIAVKRLSKNSGQGVAEFKTEVDLVAKLRHKNLVKLLGFCVELEEKILVYEFLPNSSLDRFLFDQTKKVSLDWQTRFKIIIGIAKGLLYLHKDSPLKIIHRDLKSSNILLDDDINPKISDFGLAKLFGVDQTQGHYSVKSDVFSFGVLVLEIVSGQRNKFFGRLQLEEALLHRAWRLWNEEKTLDLVDTTMDNFPIDEVTKCIHIGLLCIQEEAIARPRMASIVAALNGQSISLPVPKPPHFFGTNNNVEDNEMQYNFQDVYTGVAIILKVENNCDYTVWPVIITTNGASSNINVSNGFSLLRNDSKVINIQPGWSGRLWGRTLCTTNTSTGNFSCLTGDCGTGKIACQGMSYTSPVNFIDLNTSQNGSQDFYNANVAAGYNLAVTMVPQGSNGSRCALTGCVFDYDYGCPNDHRVITNGSVIGCRSSCDAFHTNESCCTNVNDCERNSFSAGSLIFKKGCPRAYHYALDVANSTFVCPSPQTSYTVTFCPSPSLARVVCEPFQSLSTSLSPTSTTSLSKSDVKRKRTILLVSLPILAATSIMLLCGVWTSMRKRKATKISNCLEVCEIKNAVIDSLQFDLNTIRTATNNFAAENKLGEGGFGEVYKGKPENGQEIAVKRLSKNSGQGAVEFKNEVVLAAKLRHKNLVKLLGFCVATEEKILVYEFLSNSSLDKFIFDQKKQSSLNWQIRCNIIVGIARGLLYLHEDSPLKVIHRDLKSSNILLDEHMNPKISDFGLAKLFGVDQIQGDTKRIIGTYGYMAPEYAITGHYSVKSDVYSFGVLVLEIVSGQRNRFCKQLQLEEALLHRAWRLWNENRTLYFVDTTLKNDFPIDEVTKCIHIALLCIQDDAALRPRMSSIVAALNGQAVCLPTPKPPNYFGTNILEDNDSLVISKSVNVDKLWRSNCPNNTMFANSSQYEANLNTLFGYLSGNATNLAGFYEAVSNNGNTSSETIYGNFLCQGDLDPRLCYDCVIAATTKDFPMTRCPNRKVAILWYEGCMVRYSNQSFFGKLDEMPADQMLSGDDVQGNITHYTELVNNMMSVIANRAPFDGSQKKFATYITNFTAFGTLYGLGQCTPDLSPNDCKSCLENGASKLSTLVQGARYFQPSCFVRYELYPFFSLSSQPPAPSRESPASDSSESVDDRPTMATIVLMLDSSSVSLPVPQHPGYFIINRTGSNFGSSVLSDQSTRTSMPWSVNGVSISEMDPR</sequence>
<evidence type="ECO:0000256" key="17">
    <source>
        <dbReference type="ARBA" id="ARBA00047558"/>
    </source>
</evidence>
<evidence type="ECO:0000256" key="11">
    <source>
        <dbReference type="ARBA" id="ARBA00022777"/>
    </source>
</evidence>
<evidence type="ECO:0000256" key="12">
    <source>
        <dbReference type="ARBA" id="ARBA00022840"/>
    </source>
</evidence>
<evidence type="ECO:0000256" key="9">
    <source>
        <dbReference type="ARBA" id="ARBA00022737"/>
    </source>
</evidence>
<feature type="domain" description="Protein kinase" evidence="21">
    <location>
        <begin position="335"/>
        <end position="592"/>
    </location>
</feature>
<feature type="binding site" evidence="19">
    <location>
        <position position="977"/>
    </location>
    <ligand>
        <name>ATP</name>
        <dbReference type="ChEBI" id="CHEBI:30616"/>
    </ligand>
</feature>
<accession>A0A803M241</accession>
<feature type="binding site" evidence="19">
    <location>
        <position position="363"/>
    </location>
    <ligand>
        <name>ATP</name>
        <dbReference type="ChEBI" id="CHEBI:30616"/>
    </ligand>
</feature>
<dbReference type="Gene3D" id="1.10.510.10">
    <property type="entry name" value="Transferase(Phosphotransferase) domain 1"/>
    <property type="match status" value="2"/>
</dbReference>
<reference evidence="23" key="1">
    <citation type="journal article" date="2017" name="Nature">
        <title>The genome of Chenopodium quinoa.</title>
        <authorList>
            <person name="Jarvis D.E."/>
            <person name="Ho Y.S."/>
            <person name="Lightfoot D.J."/>
            <person name="Schmoeckel S.M."/>
            <person name="Li B."/>
            <person name="Borm T.J.A."/>
            <person name="Ohyanagi H."/>
            <person name="Mineta K."/>
            <person name="Michell C.T."/>
            <person name="Saber N."/>
            <person name="Kharbatia N.M."/>
            <person name="Rupper R.R."/>
            <person name="Sharp A.R."/>
            <person name="Dally N."/>
            <person name="Boughton B.A."/>
            <person name="Woo Y.H."/>
            <person name="Gao G."/>
            <person name="Schijlen E.G.W.M."/>
            <person name="Guo X."/>
            <person name="Momin A.A."/>
            <person name="Negrao S."/>
            <person name="Al-Babili S."/>
            <person name="Gehring C."/>
            <person name="Roessner U."/>
            <person name="Jung C."/>
            <person name="Murphy K."/>
            <person name="Arold S.T."/>
            <person name="Gojobori T."/>
            <person name="van der Linden C.G."/>
            <person name="van Loo E.N."/>
            <person name="Jellen E.N."/>
            <person name="Maughan P.J."/>
            <person name="Tester M."/>
        </authorList>
    </citation>
    <scope>NUCLEOTIDE SEQUENCE [LARGE SCALE GENOMIC DNA]</scope>
    <source>
        <strain evidence="23">cv. PI 614886</strain>
    </source>
</reference>
<evidence type="ECO:0000256" key="2">
    <source>
        <dbReference type="ARBA" id="ARBA00008536"/>
    </source>
</evidence>
<evidence type="ECO:0000259" key="22">
    <source>
        <dbReference type="PROSITE" id="PS51473"/>
    </source>
</evidence>
<dbReference type="SMART" id="SM00220">
    <property type="entry name" value="S_TKc"/>
    <property type="match status" value="2"/>
</dbReference>
<keyword evidence="24" id="KW-1185">Reference proteome</keyword>
<keyword evidence="5" id="KW-0723">Serine/threonine-protein kinase</keyword>
<dbReference type="PANTHER" id="PTHR27002:SF181">
    <property type="entry name" value="RECEPTOR-LIKE SERINE_THREONINE-PROTEIN KINASE"/>
    <property type="match status" value="1"/>
</dbReference>
<name>A0A803M241_CHEQI</name>
<evidence type="ECO:0000256" key="13">
    <source>
        <dbReference type="ARBA" id="ARBA00022989"/>
    </source>
</evidence>
<keyword evidence="8" id="KW-0732">Signal</keyword>
<dbReference type="PROSITE" id="PS00108">
    <property type="entry name" value="PROTEIN_KINASE_ST"/>
    <property type="match status" value="2"/>
</dbReference>
<evidence type="ECO:0000256" key="10">
    <source>
        <dbReference type="ARBA" id="ARBA00022741"/>
    </source>
</evidence>
<comment type="similarity">
    <text evidence="3">In the C-terminal section; belongs to the protein kinase superfamily. Ser/Thr protein kinase family.</text>
</comment>
<feature type="compositionally biased region" description="Pro residues" evidence="20">
    <location>
        <begin position="264"/>
        <end position="277"/>
    </location>
</feature>
<feature type="compositionally biased region" description="Low complexity" evidence="20">
    <location>
        <begin position="1487"/>
        <end position="1496"/>
    </location>
</feature>
<dbReference type="InterPro" id="IPR017949">
    <property type="entry name" value="Thaumatin_CS"/>
</dbReference>
<keyword evidence="10 19" id="KW-0547">Nucleotide-binding</keyword>
<dbReference type="PROSITE" id="PS00107">
    <property type="entry name" value="PROTEIN_KINASE_ATP"/>
    <property type="match status" value="2"/>
</dbReference>
<dbReference type="PROSITE" id="PS50011">
    <property type="entry name" value="PROTEIN_KINASE_DOM"/>
    <property type="match status" value="2"/>
</dbReference>
<keyword evidence="15" id="KW-0675">Receptor</keyword>